<dbReference type="OrthoDB" id="2683368at2759"/>
<feature type="compositionally biased region" description="Low complexity" evidence="1">
    <location>
        <begin position="133"/>
        <end position="152"/>
    </location>
</feature>
<evidence type="ECO:0000313" key="2">
    <source>
        <dbReference type="EMBL" id="TFK42620.1"/>
    </source>
</evidence>
<protein>
    <submittedName>
        <fullName evidence="2">Uncharacterized protein</fullName>
    </submittedName>
</protein>
<feature type="compositionally biased region" description="Low complexity" evidence="1">
    <location>
        <begin position="300"/>
        <end position="311"/>
    </location>
</feature>
<organism evidence="2 3">
    <name type="scientific">Crucibulum laeve</name>
    <dbReference type="NCBI Taxonomy" id="68775"/>
    <lineage>
        <taxon>Eukaryota</taxon>
        <taxon>Fungi</taxon>
        <taxon>Dikarya</taxon>
        <taxon>Basidiomycota</taxon>
        <taxon>Agaricomycotina</taxon>
        <taxon>Agaricomycetes</taxon>
        <taxon>Agaricomycetidae</taxon>
        <taxon>Agaricales</taxon>
        <taxon>Agaricineae</taxon>
        <taxon>Nidulariaceae</taxon>
        <taxon>Crucibulum</taxon>
    </lineage>
</organism>
<evidence type="ECO:0000313" key="3">
    <source>
        <dbReference type="Proteomes" id="UP000308652"/>
    </source>
</evidence>
<dbReference type="Proteomes" id="UP000308652">
    <property type="component" value="Unassembled WGS sequence"/>
</dbReference>
<feature type="compositionally biased region" description="Polar residues" evidence="1">
    <location>
        <begin position="38"/>
        <end position="56"/>
    </location>
</feature>
<feature type="compositionally biased region" description="Basic and acidic residues" evidence="1">
    <location>
        <begin position="355"/>
        <end position="371"/>
    </location>
</feature>
<feature type="region of interest" description="Disordered" evidence="1">
    <location>
        <begin position="1"/>
        <end position="202"/>
    </location>
</feature>
<sequence>MLANPSRAGLPNNPRSRVAGPSRLPSSNDSSRGRSNDFTVRQQQSSMRPITPSQMRNPHRTRISSRPQTQSPSRTPYPSYPPTRTRTPSPTRPQLRSRAPSRPPTPSRAIRDPKKPVRPDIPNIPSLQRPRTAGSSYRSDDSASSISSAASSLFERRNGSNASSRTSLETDDAGYKQEADYDDTPVKNHKSESQDTTSQNSGYAIWSRVADVATALTVNVSKAWAANVSTLSGEDTPAGEESRLTRTMKAYHASKARDPSDLPEWLFSEKERGIGLRDKNRRRDDEGYEPSELSSELPKKPSVVSRPSTPSRLLVTSQANDAAQTAPPRGADRLKAMRDARRNVENSTSTISKAHIKDVYPDDTQRPERTSRRTPLNKTGLPSRPGPRVI</sequence>
<feature type="compositionally biased region" description="Basic and acidic residues" evidence="1">
    <location>
        <begin position="267"/>
        <end position="285"/>
    </location>
</feature>
<keyword evidence="3" id="KW-1185">Reference proteome</keyword>
<dbReference type="AlphaFoldDB" id="A0A5C3MBP4"/>
<accession>A0A5C3MBP4</accession>
<evidence type="ECO:0000256" key="1">
    <source>
        <dbReference type="SAM" id="MobiDB-lite"/>
    </source>
</evidence>
<feature type="region of interest" description="Disordered" evidence="1">
    <location>
        <begin position="341"/>
        <end position="390"/>
    </location>
</feature>
<name>A0A5C3MBP4_9AGAR</name>
<feature type="region of interest" description="Disordered" evidence="1">
    <location>
        <begin position="230"/>
        <end position="311"/>
    </location>
</feature>
<feature type="compositionally biased region" description="Basic and acidic residues" evidence="1">
    <location>
        <begin position="109"/>
        <end position="118"/>
    </location>
</feature>
<feature type="compositionally biased region" description="Low complexity" evidence="1">
    <location>
        <begin position="67"/>
        <end position="100"/>
    </location>
</feature>
<feature type="compositionally biased region" description="Basic and acidic residues" evidence="1">
    <location>
        <begin position="173"/>
        <end position="193"/>
    </location>
</feature>
<gene>
    <name evidence="2" type="ORF">BDQ12DRAFT_732250</name>
</gene>
<reference evidence="2 3" key="1">
    <citation type="journal article" date="2019" name="Nat. Ecol. Evol.">
        <title>Megaphylogeny resolves global patterns of mushroom evolution.</title>
        <authorList>
            <person name="Varga T."/>
            <person name="Krizsan K."/>
            <person name="Foldi C."/>
            <person name="Dima B."/>
            <person name="Sanchez-Garcia M."/>
            <person name="Sanchez-Ramirez S."/>
            <person name="Szollosi G.J."/>
            <person name="Szarkandi J.G."/>
            <person name="Papp V."/>
            <person name="Albert L."/>
            <person name="Andreopoulos W."/>
            <person name="Angelini C."/>
            <person name="Antonin V."/>
            <person name="Barry K.W."/>
            <person name="Bougher N.L."/>
            <person name="Buchanan P."/>
            <person name="Buyck B."/>
            <person name="Bense V."/>
            <person name="Catcheside P."/>
            <person name="Chovatia M."/>
            <person name="Cooper J."/>
            <person name="Damon W."/>
            <person name="Desjardin D."/>
            <person name="Finy P."/>
            <person name="Geml J."/>
            <person name="Haridas S."/>
            <person name="Hughes K."/>
            <person name="Justo A."/>
            <person name="Karasinski D."/>
            <person name="Kautmanova I."/>
            <person name="Kiss B."/>
            <person name="Kocsube S."/>
            <person name="Kotiranta H."/>
            <person name="LaButti K.M."/>
            <person name="Lechner B.E."/>
            <person name="Liimatainen K."/>
            <person name="Lipzen A."/>
            <person name="Lukacs Z."/>
            <person name="Mihaltcheva S."/>
            <person name="Morgado L.N."/>
            <person name="Niskanen T."/>
            <person name="Noordeloos M.E."/>
            <person name="Ohm R.A."/>
            <person name="Ortiz-Santana B."/>
            <person name="Ovrebo C."/>
            <person name="Racz N."/>
            <person name="Riley R."/>
            <person name="Savchenko A."/>
            <person name="Shiryaev A."/>
            <person name="Soop K."/>
            <person name="Spirin V."/>
            <person name="Szebenyi C."/>
            <person name="Tomsovsky M."/>
            <person name="Tulloss R.E."/>
            <person name="Uehling J."/>
            <person name="Grigoriev I.V."/>
            <person name="Vagvolgyi C."/>
            <person name="Papp T."/>
            <person name="Martin F.M."/>
            <person name="Miettinen O."/>
            <person name="Hibbett D.S."/>
            <person name="Nagy L.G."/>
        </authorList>
    </citation>
    <scope>NUCLEOTIDE SEQUENCE [LARGE SCALE GENOMIC DNA]</scope>
    <source>
        <strain evidence="2 3">CBS 166.37</strain>
    </source>
</reference>
<dbReference type="EMBL" id="ML213592">
    <property type="protein sequence ID" value="TFK42620.1"/>
    <property type="molecule type" value="Genomic_DNA"/>
</dbReference>
<proteinExistence type="predicted"/>